<reference evidence="12 13" key="1">
    <citation type="submission" date="2020-08" db="EMBL/GenBank/DDBJ databases">
        <title>Genomic Encyclopedia of Type Strains, Phase IV (KMG-IV): sequencing the most valuable type-strain genomes for metagenomic binning, comparative biology and taxonomic classification.</title>
        <authorList>
            <person name="Goeker M."/>
        </authorList>
    </citation>
    <scope>NUCLEOTIDE SEQUENCE [LARGE SCALE GENOMIC DNA]</scope>
    <source>
        <strain evidence="12 13">YC6723</strain>
    </source>
</reference>
<dbReference type="InterPro" id="IPR011527">
    <property type="entry name" value="ABC1_TM_dom"/>
</dbReference>
<sequence length="596" mass="65260">MIPQPIPTGEAAREAGLASPQRPAGRWSHLLRLFGDYWLSHDWKFAWFGAAVLLLYQFGNAWIMIAGIRWQQAFFDSIEARQAGRFVPLLLVFVGILAAQIVASLVYTWTTMILGMRWRTVLTARYLDRWMARNRYAEIERLRLIDNPDQRIADDIAVVTGGQVNGFGVVNVAFGVIGMVVGSYSLIVVLLETAEPFRFALFGRAVVIPGSTIWYAVLYSLFGSIVVTRIGQPFVRALMRQQHRDADFRASMIQVRRQAAQIGFAGAASVERATLGTAFDQVRHNFRSVTWSLLGINAGQGVYERIGSILPLFLMVPRYFAGAISFGQVMGARDAFQQLVGQLSFIVQIYGRIGVHIACLNRLKALDDAIDQQRVRGISVDAAASGGAVLRTRGLAVHRPDGAGLLDIGDWCVQRGERWIVQGPSGVGKSTLLRAILGLWPDGAGEVSLAAGRAMTVPQRLYLPSGTLKSAVCFPDPDSMHDDAQIVALLDEVGLSAHRDQLHAVRFWQDELSPGEQRRVALARILLHRPELLILDEATSALDGDNARRFHEQLLAALPGVTLISVVHDDALAVFHTHRLVVGNGVAAAAPIGDAA</sequence>
<evidence type="ECO:0000256" key="3">
    <source>
        <dbReference type="ARBA" id="ARBA00022692"/>
    </source>
</evidence>
<comment type="subcellular location">
    <subcellularLocation>
        <location evidence="1">Cell membrane</location>
        <topology evidence="1">Multi-pass membrane protein</topology>
    </subcellularLocation>
</comment>
<dbReference type="PROSITE" id="PS50893">
    <property type="entry name" value="ABC_TRANSPORTER_2"/>
    <property type="match status" value="1"/>
</dbReference>
<dbReference type="SMART" id="SM00382">
    <property type="entry name" value="AAA"/>
    <property type="match status" value="1"/>
</dbReference>
<keyword evidence="5 12" id="KW-0067">ATP-binding</keyword>
<dbReference type="PROSITE" id="PS00211">
    <property type="entry name" value="ABC_TRANSPORTER_1"/>
    <property type="match status" value="1"/>
</dbReference>
<keyword evidence="2" id="KW-0813">Transport</keyword>
<dbReference type="Gene3D" id="3.40.50.300">
    <property type="entry name" value="P-loop containing nucleotide triphosphate hydrolases"/>
    <property type="match status" value="1"/>
</dbReference>
<dbReference type="Proteomes" id="UP000529795">
    <property type="component" value="Unassembled WGS sequence"/>
</dbReference>
<evidence type="ECO:0000259" key="11">
    <source>
        <dbReference type="PROSITE" id="PS50929"/>
    </source>
</evidence>
<comment type="caution">
    <text evidence="12">The sequence shown here is derived from an EMBL/GenBank/DDBJ whole genome shotgun (WGS) entry which is preliminary data.</text>
</comment>
<dbReference type="GO" id="GO:0005524">
    <property type="term" value="F:ATP binding"/>
    <property type="evidence" value="ECO:0007669"/>
    <property type="project" value="UniProtKB-KW"/>
</dbReference>
<evidence type="ECO:0000313" key="12">
    <source>
        <dbReference type="EMBL" id="MBB4153555.1"/>
    </source>
</evidence>
<proteinExistence type="predicted"/>
<dbReference type="InterPro" id="IPR027417">
    <property type="entry name" value="P-loop_NTPase"/>
</dbReference>
<keyword evidence="13" id="KW-1185">Reference proteome</keyword>
<dbReference type="PANTHER" id="PTHR11384:SF59">
    <property type="entry name" value="LYSOSOMAL COBALAMIN TRANSPORTER ABCD4"/>
    <property type="match status" value="1"/>
</dbReference>
<evidence type="ECO:0000256" key="8">
    <source>
        <dbReference type="SAM" id="MobiDB-lite"/>
    </source>
</evidence>
<feature type="domain" description="ABC transporter" evidence="10">
    <location>
        <begin position="390"/>
        <end position="596"/>
    </location>
</feature>
<dbReference type="PROSITE" id="PS50929">
    <property type="entry name" value="ABC_TM1F"/>
    <property type="match status" value="1"/>
</dbReference>
<protein>
    <submittedName>
        <fullName evidence="12">Putative ATP-binding cassette transporter</fullName>
    </submittedName>
</protein>
<evidence type="ECO:0000256" key="6">
    <source>
        <dbReference type="ARBA" id="ARBA00022989"/>
    </source>
</evidence>
<feature type="transmembrane region" description="Helical" evidence="9">
    <location>
        <begin position="86"/>
        <end position="109"/>
    </location>
</feature>
<evidence type="ECO:0000256" key="7">
    <source>
        <dbReference type="ARBA" id="ARBA00023136"/>
    </source>
</evidence>
<evidence type="ECO:0000256" key="4">
    <source>
        <dbReference type="ARBA" id="ARBA00022741"/>
    </source>
</evidence>
<evidence type="ECO:0000256" key="2">
    <source>
        <dbReference type="ARBA" id="ARBA00022448"/>
    </source>
</evidence>
<dbReference type="AlphaFoldDB" id="A0A840FJR5"/>
<feature type="transmembrane region" description="Helical" evidence="9">
    <location>
        <begin position="45"/>
        <end position="65"/>
    </location>
</feature>
<keyword evidence="3 9" id="KW-0812">Transmembrane</keyword>
<evidence type="ECO:0000256" key="5">
    <source>
        <dbReference type="ARBA" id="ARBA00022840"/>
    </source>
</evidence>
<accession>A0A840FJR5</accession>
<dbReference type="SUPFAM" id="SSF52540">
    <property type="entry name" value="P-loop containing nucleoside triphosphate hydrolases"/>
    <property type="match status" value="1"/>
</dbReference>
<dbReference type="RefSeq" id="WP_183983216.1">
    <property type="nucleotide sequence ID" value="NZ_JACIEV010000003.1"/>
</dbReference>
<evidence type="ECO:0000256" key="9">
    <source>
        <dbReference type="SAM" id="Phobius"/>
    </source>
</evidence>
<keyword evidence="6 9" id="KW-1133">Transmembrane helix</keyword>
<dbReference type="Gene3D" id="1.20.1560.10">
    <property type="entry name" value="ABC transporter type 1, transmembrane domain"/>
    <property type="match status" value="1"/>
</dbReference>
<organism evidence="12 13">
    <name type="scientific">Sphingomonas jinjuensis</name>
    <dbReference type="NCBI Taxonomy" id="535907"/>
    <lineage>
        <taxon>Bacteria</taxon>
        <taxon>Pseudomonadati</taxon>
        <taxon>Pseudomonadota</taxon>
        <taxon>Alphaproteobacteria</taxon>
        <taxon>Sphingomonadales</taxon>
        <taxon>Sphingomonadaceae</taxon>
        <taxon>Sphingomonas</taxon>
    </lineage>
</organism>
<feature type="transmembrane region" description="Helical" evidence="9">
    <location>
        <begin position="212"/>
        <end position="231"/>
    </location>
</feature>
<evidence type="ECO:0000256" key="1">
    <source>
        <dbReference type="ARBA" id="ARBA00004651"/>
    </source>
</evidence>
<keyword evidence="4" id="KW-0547">Nucleotide-binding</keyword>
<feature type="transmembrane region" description="Helical" evidence="9">
    <location>
        <begin position="172"/>
        <end position="191"/>
    </location>
</feature>
<dbReference type="SUPFAM" id="SSF90123">
    <property type="entry name" value="ABC transporter transmembrane region"/>
    <property type="match status" value="1"/>
</dbReference>
<evidence type="ECO:0000313" key="13">
    <source>
        <dbReference type="Proteomes" id="UP000529795"/>
    </source>
</evidence>
<dbReference type="PANTHER" id="PTHR11384">
    <property type="entry name" value="ATP-BINDING CASSETTE, SUB-FAMILY D MEMBER"/>
    <property type="match status" value="1"/>
</dbReference>
<keyword evidence="7 9" id="KW-0472">Membrane</keyword>
<evidence type="ECO:0000259" key="10">
    <source>
        <dbReference type="PROSITE" id="PS50893"/>
    </source>
</evidence>
<dbReference type="InterPro" id="IPR003593">
    <property type="entry name" value="AAA+_ATPase"/>
</dbReference>
<feature type="region of interest" description="Disordered" evidence="8">
    <location>
        <begin position="1"/>
        <end position="22"/>
    </location>
</feature>
<dbReference type="GO" id="GO:0016887">
    <property type="term" value="F:ATP hydrolysis activity"/>
    <property type="evidence" value="ECO:0007669"/>
    <property type="project" value="InterPro"/>
</dbReference>
<dbReference type="GO" id="GO:0140359">
    <property type="term" value="F:ABC-type transporter activity"/>
    <property type="evidence" value="ECO:0007669"/>
    <property type="project" value="InterPro"/>
</dbReference>
<dbReference type="InterPro" id="IPR036640">
    <property type="entry name" value="ABC1_TM_sf"/>
</dbReference>
<feature type="domain" description="ABC transmembrane type-1" evidence="11">
    <location>
        <begin position="51"/>
        <end position="353"/>
    </location>
</feature>
<dbReference type="InterPro" id="IPR003439">
    <property type="entry name" value="ABC_transporter-like_ATP-bd"/>
</dbReference>
<dbReference type="InterPro" id="IPR050835">
    <property type="entry name" value="ABC_transporter_sub-D"/>
</dbReference>
<dbReference type="Pfam" id="PF06472">
    <property type="entry name" value="ABC_membrane_2"/>
    <property type="match status" value="1"/>
</dbReference>
<dbReference type="GO" id="GO:0005886">
    <property type="term" value="C:plasma membrane"/>
    <property type="evidence" value="ECO:0007669"/>
    <property type="project" value="UniProtKB-SubCell"/>
</dbReference>
<name>A0A840FJR5_9SPHN</name>
<gene>
    <name evidence="12" type="ORF">GGQ80_001457</name>
</gene>
<dbReference type="EMBL" id="JACIEV010000003">
    <property type="protein sequence ID" value="MBB4153555.1"/>
    <property type="molecule type" value="Genomic_DNA"/>
</dbReference>
<dbReference type="Pfam" id="PF00005">
    <property type="entry name" value="ABC_tran"/>
    <property type="match status" value="1"/>
</dbReference>
<dbReference type="InterPro" id="IPR017871">
    <property type="entry name" value="ABC_transporter-like_CS"/>
</dbReference>